<feature type="transmembrane region" description="Helical" evidence="2">
    <location>
        <begin position="12"/>
        <end position="34"/>
    </location>
</feature>
<comment type="caution">
    <text evidence="4">The sequence shown here is derived from an EMBL/GenBank/DDBJ whole genome shotgun (WGS) entry which is preliminary data.</text>
</comment>
<dbReference type="CDD" id="cd06577">
    <property type="entry name" value="PASTA_pknB"/>
    <property type="match status" value="1"/>
</dbReference>
<name>A0A9E2LAV5_9BACT</name>
<evidence type="ECO:0000256" key="2">
    <source>
        <dbReference type="SAM" id="Phobius"/>
    </source>
</evidence>
<dbReference type="SMART" id="SM00740">
    <property type="entry name" value="PASTA"/>
    <property type="match status" value="2"/>
</dbReference>
<keyword evidence="2" id="KW-0472">Membrane</keyword>
<keyword evidence="2" id="KW-1133">Transmembrane helix</keyword>
<sequence length="220" mass="23542">MTIKEFFKKITAPVIWGNLAGMAAVLVILAIGVWKGLEHYTNHGEIISVPDVKAQGVSDARYILNKAGLDAVIADSSYNRNSPPGAVLEQTPAPGAKVKSGHAIYLIINTTSTPTIPMPDIADNSSVREAEARLRSLGFRIGPPEMIRGEKDWVYGVKYGGRMVYTGDRLPLDARITLQVGSGSMDLFADSPDTADSLAVPTEDSFSPATESGGLSDFEF</sequence>
<evidence type="ECO:0000313" key="4">
    <source>
        <dbReference type="EMBL" id="MBU3854353.1"/>
    </source>
</evidence>
<feature type="domain" description="PASTA" evidence="3">
    <location>
        <begin position="43"/>
        <end position="110"/>
    </location>
</feature>
<dbReference type="SUPFAM" id="SSF54184">
    <property type="entry name" value="Penicillin-binding protein 2x (pbp-2x), c-terminal domain"/>
    <property type="match status" value="1"/>
</dbReference>
<protein>
    <submittedName>
        <fullName evidence="4">PASTA domain-containing protein</fullName>
    </submittedName>
</protein>
<proteinExistence type="predicted"/>
<dbReference type="PROSITE" id="PS51178">
    <property type="entry name" value="PASTA"/>
    <property type="match status" value="1"/>
</dbReference>
<reference evidence="4" key="2">
    <citation type="submission" date="2021-04" db="EMBL/GenBank/DDBJ databases">
        <authorList>
            <person name="Gilroy R."/>
        </authorList>
    </citation>
    <scope>NUCLEOTIDE SEQUENCE</scope>
    <source>
        <strain evidence="4">G3-2149</strain>
    </source>
</reference>
<keyword evidence="2" id="KW-0812">Transmembrane</keyword>
<evidence type="ECO:0000256" key="1">
    <source>
        <dbReference type="SAM" id="MobiDB-lite"/>
    </source>
</evidence>
<dbReference type="AlphaFoldDB" id="A0A9E2LAV5"/>
<dbReference type="Gene3D" id="3.30.10.20">
    <property type="match status" value="1"/>
</dbReference>
<feature type="region of interest" description="Disordered" evidence="1">
    <location>
        <begin position="198"/>
        <end position="220"/>
    </location>
</feature>
<reference evidence="4" key="1">
    <citation type="journal article" date="2021" name="PeerJ">
        <title>Extensive microbial diversity within the chicken gut microbiome revealed by metagenomics and culture.</title>
        <authorList>
            <person name="Gilroy R."/>
            <person name="Ravi A."/>
            <person name="Getino M."/>
            <person name="Pursley I."/>
            <person name="Horton D.L."/>
            <person name="Alikhan N.F."/>
            <person name="Baker D."/>
            <person name="Gharbi K."/>
            <person name="Hall N."/>
            <person name="Watson M."/>
            <person name="Adriaenssens E.M."/>
            <person name="Foster-Nyarko E."/>
            <person name="Jarju S."/>
            <person name="Secka A."/>
            <person name="Antonio M."/>
            <person name="Oren A."/>
            <person name="Chaudhuri R.R."/>
            <person name="La Ragione R."/>
            <person name="Hildebrand F."/>
            <person name="Pallen M.J."/>
        </authorList>
    </citation>
    <scope>NUCLEOTIDE SEQUENCE</scope>
    <source>
        <strain evidence="4">G3-2149</strain>
    </source>
</reference>
<organism evidence="4 5">
    <name type="scientific">Candidatus Paraprevotella stercoravium</name>
    <dbReference type="NCBI Taxonomy" id="2838725"/>
    <lineage>
        <taxon>Bacteria</taxon>
        <taxon>Pseudomonadati</taxon>
        <taxon>Bacteroidota</taxon>
        <taxon>Bacteroidia</taxon>
        <taxon>Bacteroidales</taxon>
        <taxon>Prevotellaceae</taxon>
        <taxon>Paraprevotella</taxon>
    </lineage>
</organism>
<evidence type="ECO:0000259" key="3">
    <source>
        <dbReference type="PROSITE" id="PS51178"/>
    </source>
</evidence>
<dbReference type="EMBL" id="JAHLFU010000226">
    <property type="protein sequence ID" value="MBU3854353.1"/>
    <property type="molecule type" value="Genomic_DNA"/>
</dbReference>
<accession>A0A9E2LAV5</accession>
<dbReference type="InterPro" id="IPR005543">
    <property type="entry name" value="PASTA_dom"/>
</dbReference>
<dbReference type="Proteomes" id="UP000823865">
    <property type="component" value="Unassembled WGS sequence"/>
</dbReference>
<evidence type="ECO:0000313" key="5">
    <source>
        <dbReference type="Proteomes" id="UP000823865"/>
    </source>
</evidence>
<dbReference type="Pfam" id="PF03793">
    <property type="entry name" value="PASTA"/>
    <property type="match status" value="1"/>
</dbReference>
<gene>
    <name evidence="4" type="ORF">H9789_11175</name>
</gene>